<gene>
    <name evidence="4" type="ORF">MACJ_004175</name>
</gene>
<dbReference type="Pfam" id="PF07724">
    <property type="entry name" value="AAA_2"/>
    <property type="match status" value="1"/>
</dbReference>
<dbReference type="InterPro" id="IPR001270">
    <property type="entry name" value="ClpA/B"/>
</dbReference>
<geneLocation type="apicoplast" evidence="4"/>
<dbReference type="OrthoDB" id="367251at2759"/>
<dbReference type="GO" id="GO:0034605">
    <property type="term" value="P:cellular response to heat"/>
    <property type="evidence" value="ECO:0007669"/>
    <property type="project" value="TreeGrafter"/>
</dbReference>
<dbReference type="Proteomes" id="UP000244803">
    <property type="component" value="Apicoplast Pltd"/>
</dbReference>
<evidence type="ECO:0000256" key="1">
    <source>
        <dbReference type="ARBA" id="ARBA00022741"/>
    </source>
</evidence>
<dbReference type="SUPFAM" id="SSF52540">
    <property type="entry name" value="P-loop containing nucleoside triphosphate hydrolases"/>
    <property type="match status" value="1"/>
</dbReference>
<dbReference type="InterPro" id="IPR027417">
    <property type="entry name" value="P-loop_NTPase"/>
</dbReference>
<dbReference type="InterPro" id="IPR003959">
    <property type="entry name" value="ATPase_AAA_core"/>
</dbReference>
<dbReference type="GO" id="GO:0016887">
    <property type="term" value="F:ATP hydrolysis activity"/>
    <property type="evidence" value="ECO:0007669"/>
    <property type="project" value="InterPro"/>
</dbReference>
<keyword evidence="4" id="KW-0933">Apicoplast</keyword>
<keyword evidence="2" id="KW-0067">ATP-binding</keyword>
<protein>
    <submittedName>
        <fullName evidence="4">ClpC1</fullName>
    </submittedName>
</protein>
<sequence>MLKDMSIFSDSSSISKLIGTAPGYIGHEEKGNFVDDILINPNSLVLFDEIEKANKKVYSIFLQILDEGILTNSRRKIGHFNKSIIVFTSNLGSTILKDKNINFYLHPNYSYYTYKSIEEHFAPEFINRLDSIIIFNPLNLSSLYFIFDKFIKDNCDNINYMDKIVKYFTLFFSVSASQGARFLFYNINKFLLQVRLEDSTSLYYDKLYNFIFK</sequence>
<dbReference type="EMBL" id="CP102586">
    <property type="protein sequence ID" value="UVC53094.1"/>
    <property type="molecule type" value="Genomic_DNA"/>
</dbReference>
<dbReference type="PANTHER" id="PTHR11638:SF18">
    <property type="entry name" value="HEAT SHOCK PROTEIN 104"/>
    <property type="match status" value="1"/>
</dbReference>
<organism evidence="4 5">
    <name type="scientific">Theileria orientalis</name>
    <dbReference type="NCBI Taxonomy" id="68886"/>
    <lineage>
        <taxon>Eukaryota</taxon>
        <taxon>Sar</taxon>
        <taxon>Alveolata</taxon>
        <taxon>Apicomplexa</taxon>
        <taxon>Aconoidasida</taxon>
        <taxon>Piroplasmida</taxon>
        <taxon>Theileriidae</taxon>
        <taxon>Theileria</taxon>
    </lineage>
</organism>
<name>A0A976SK38_THEOR</name>
<accession>A0A976SK38</accession>
<dbReference type="PANTHER" id="PTHR11638">
    <property type="entry name" value="ATP-DEPENDENT CLP PROTEASE"/>
    <property type="match status" value="1"/>
</dbReference>
<reference evidence="4" key="1">
    <citation type="submission" date="2022-07" db="EMBL/GenBank/DDBJ databases">
        <title>Chromosomal assemblies of T. orientalis with long-read sequencing.</title>
        <authorList>
            <person name="Yam J."/>
            <person name="Bogema D.R."/>
            <person name="Micallef M.L."/>
            <person name="Djordjevic S."/>
            <person name="Jenkins C."/>
        </authorList>
    </citation>
    <scope>NUCLEOTIDE SEQUENCE</scope>
    <source>
        <strain evidence="4">Fish Creek</strain>
    </source>
</reference>
<dbReference type="InterPro" id="IPR050130">
    <property type="entry name" value="ClpA_ClpB"/>
</dbReference>
<evidence type="ECO:0000313" key="5">
    <source>
        <dbReference type="Proteomes" id="UP000244803"/>
    </source>
</evidence>
<dbReference type="GO" id="GO:0005737">
    <property type="term" value="C:cytoplasm"/>
    <property type="evidence" value="ECO:0007669"/>
    <property type="project" value="TreeGrafter"/>
</dbReference>
<proteinExistence type="predicted"/>
<keyword evidence="1" id="KW-0547">Nucleotide-binding</keyword>
<dbReference type="GO" id="GO:0005524">
    <property type="term" value="F:ATP binding"/>
    <property type="evidence" value="ECO:0007669"/>
    <property type="project" value="UniProtKB-KW"/>
</dbReference>
<dbReference type="Gene3D" id="3.40.50.300">
    <property type="entry name" value="P-loop containing nucleotide triphosphate hydrolases"/>
    <property type="match status" value="1"/>
</dbReference>
<keyword evidence="4" id="KW-0934">Plastid</keyword>
<dbReference type="PRINTS" id="PR00300">
    <property type="entry name" value="CLPPROTEASEA"/>
</dbReference>
<evidence type="ECO:0000259" key="3">
    <source>
        <dbReference type="Pfam" id="PF07724"/>
    </source>
</evidence>
<evidence type="ECO:0000313" key="4">
    <source>
        <dbReference type="EMBL" id="UVC53094.1"/>
    </source>
</evidence>
<evidence type="ECO:0000256" key="2">
    <source>
        <dbReference type="ARBA" id="ARBA00022840"/>
    </source>
</evidence>
<feature type="domain" description="ATPase AAA-type core" evidence="3">
    <location>
        <begin position="3"/>
        <end position="132"/>
    </location>
</feature>
<dbReference type="AlphaFoldDB" id="A0A976SK38"/>